<keyword evidence="9 11" id="KW-0234">DNA repair</keyword>
<keyword evidence="10 11" id="KW-0413">Isomerase</keyword>
<feature type="domain" description="UvrD-like helicase C-terminal" evidence="13">
    <location>
        <begin position="644"/>
        <end position="690"/>
    </location>
</feature>
<dbReference type="CDD" id="cd18809">
    <property type="entry name" value="SF1_C_RecD"/>
    <property type="match status" value="1"/>
</dbReference>
<keyword evidence="16" id="KW-1185">Reference proteome</keyword>
<organism evidence="15 16">
    <name type="scientific">Aquariibacter albus</name>
    <dbReference type="NCBI Taxonomy" id="2759899"/>
    <lineage>
        <taxon>Bacteria</taxon>
        <taxon>Pseudomonadati</taxon>
        <taxon>Pseudomonadota</taxon>
        <taxon>Betaproteobacteria</taxon>
        <taxon>Burkholderiales</taxon>
        <taxon>Sphaerotilaceae</taxon>
        <taxon>Aquariibacter</taxon>
    </lineage>
</organism>
<evidence type="ECO:0000256" key="8">
    <source>
        <dbReference type="ARBA" id="ARBA00023125"/>
    </source>
</evidence>
<dbReference type="Pfam" id="PF13538">
    <property type="entry name" value="UvrD_C_2"/>
    <property type="match status" value="1"/>
</dbReference>
<accession>A0A839HKV6</accession>
<keyword evidence="8 11" id="KW-0238">DNA-binding</keyword>
<proteinExistence type="inferred from homology"/>
<evidence type="ECO:0000313" key="15">
    <source>
        <dbReference type="EMBL" id="MBB1161772.1"/>
    </source>
</evidence>
<dbReference type="GO" id="GO:0000724">
    <property type="term" value="P:double-strand break repair via homologous recombination"/>
    <property type="evidence" value="ECO:0007669"/>
    <property type="project" value="UniProtKB-UniRule"/>
</dbReference>
<dbReference type="EC" id="5.6.2.3" evidence="11"/>
<keyword evidence="6 11" id="KW-0269">Exonuclease</keyword>
<sequence>MLLAPPPAAHAALLAELDRWVAEGWLRALDRQFAAFLAARQPDAHPHAILAAALASHQLGRGHACLDLDATLADAGTALALPPDGRPRRPPAAGFRASLPAEPAAPARPPARPAQLLAGLSRAAWDAALAHPALVSDLTPAGPGQPAPADPGDTPLVRVGPRLYLRRCWRQEQTLRAALAARLDPVAEAESPAGRAALAHALGVLFPPLAAAPEGRPPPLDGQKRACALAARRRFALITGGPGTGKTTTVLRLLVALQHLALSAGPQARPLRIRLAAPTGKAAARLGESIAGAVARLPLDGLPEAERLRAAVPTEVLTVHRLLGARPDTRAFRHDARQPLPLDALVVDEASMLDLETAAALVEALPPGARLILLGDKDQLASVEAGAVLGDLALRADEEAYDADTRAWLQAVAGEPAAPPPSDTAPPRRLDQAVALLRTSHRFQAGGTIGRLAEAVRRGDRAALQAQLDAPGPGLSVLELDREAPLRRLLLGRDEAGHLVDPQAPGAWLARLPAEEPPPGAPPEARAAWARELLEALASFQLLAALRSGPQGIETLNERIEALLRAEGLLGPAAGGWYLGRPVMVTRNDPELGLMNGDLGLTLRSAPDPATGRPGSLRVVVPAPEAPGGVRWLHPGRLRAVETVFAMTVHKAQGSEFRHAALLLPARPSPVLGRELVYTGLTRARERLTLLLPPGGRATLLDALGRRVQRASGLAEGWDPAPDGQASGA</sequence>
<dbReference type="GO" id="GO:0043139">
    <property type="term" value="F:5'-3' DNA helicase activity"/>
    <property type="evidence" value="ECO:0007669"/>
    <property type="project" value="UniProtKB-UniRule"/>
</dbReference>
<keyword evidence="1 11" id="KW-0540">Nuclease</keyword>
<protein>
    <recommendedName>
        <fullName evidence="11">RecBCD enzyme subunit RecD</fullName>
        <ecNumber evidence="11">5.6.2.3</ecNumber>
    </recommendedName>
    <alternativeName>
        <fullName evidence="11">DNA 5'-3' helicase subunit RecD</fullName>
    </alternativeName>
    <alternativeName>
        <fullName evidence="11">Exonuclease V subunit RecD</fullName>
        <shortName evidence="11">ExoV subunit RecD</shortName>
    </alternativeName>
    <alternativeName>
        <fullName evidence="11">Helicase/nuclease RecBCD subunit RecD</fullName>
    </alternativeName>
</protein>
<keyword evidence="7 11" id="KW-0067">ATP-binding</keyword>
<comment type="subunit">
    <text evidence="11">Heterotrimer of RecB, RecC and RecD. All subunits contribute to DNA-binding.</text>
</comment>
<dbReference type="InterPro" id="IPR027785">
    <property type="entry name" value="UvrD-like_helicase_C"/>
</dbReference>
<dbReference type="InterPro" id="IPR006344">
    <property type="entry name" value="RecD"/>
</dbReference>
<evidence type="ECO:0000256" key="1">
    <source>
        <dbReference type="ARBA" id="ARBA00022722"/>
    </source>
</evidence>
<dbReference type="PANTHER" id="PTHR43788:SF6">
    <property type="entry name" value="DNA HELICASE B"/>
    <property type="match status" value="1"/>
</dbReference>
<keyword evidence="3 11" id="KW-0227">DNA damage</keyword>
<feature type="binding site" evidence="11">
    <location>
        <begin position="240"/>
        <end position="247"/>
    </location>
    <ligand>
        <name>ATP</name>
        <dbReference type="ChEBI" id="CHEBI:30616"/>
    </ligand>
</feature>
<evidence type="ECO:0000256" key="9">
    <source>
        <dbReference type="ARBA" id="ARBA00023204"/>
    </source>
</evidence>
<evidence type="ECO:0000256" key="7">
    <source>
        <dbReference type="ARBA" id="ARBA00022840"/>
    </source>
</evidence>
<evidence type="ECO:0000259" key="13">
    <source>
        <dbReference type="Pfam" id="PF13538"/>
    </source>
</evidence>
<evidence type="ECO:0000256" key="3">
    <source>
        <dbReference type="ARBA" id="ARBA00022763"/>
    </source>
</evidence>
<dbReference type="GO" id="GO:0009338">
    <property type="term" value="C:exodeoxyribonuclease V complex"/>
    <property type="evidence" value="ECO:0007669"/>
    <property type="project" value="InterPro"/>
</dbReference>
<dbReference type="InterPro" id="IPR041851">
    <property type="entry name" value="RecD_N_sf"/>
</dbReference>
<dbReference type="GO" id="GO:0017116">
    <property type="term" value="F:single-stranded DNA helicase activity"/>
    <property type="evidence" value="ECO:0007669"/>
    <property type="project" value="TreeGrafter"/>
</dbReference>
<name>A0A839HKV6_9BURK</name>
<dbReference type="Pfam" id="PF21185">
    <property type="entry name" value="RecD_N"/>
    <property type="match status" value="1"/>
</dbReference>
<comment type="similarity">
    <text evidence="11">Belongs to the RecD family.</text>
</comment>
<evidence type="ECO:0000259" key="14">
    <source>
        <dbReference type="Pfam" id="PF21185"/>
    </source>
</evidence>
<reference evidence="15 16" key="1">
    <citation type="submission" date="2020-08" db="EMBL/GenBank/DDBJ databases">
        <title>Aquariorum lacteus gen. nov., sp. nov., a new member of the family Comamonadaceae, isolated from freshwater aquarium.</title>
        <authorList>
            <person name="Chun S.-J."/>
        </authorList>
    </citation>
    <scope>NUCLEOTIDE SEQUENCE [LARGE SCALE GENOMIC DNA]</scope>
    <source>
        <strain evidence="15 16">SJAQ100</strain>
    </source>
</reference>
<keyword evidence="5 11" id="KW-0347">Helicase</keyword>
<gene>
    <name evidence="11 15" type="primary">recD</name>
    <name evidence="15" type="ORF">H4F90_07255</name>
</gene>
<evidence type="ECO:0000256" key="12">
    <source>
        <dbReference type="SAM" id="MobiDB-lite"/>
    </source>
</evidence>
<dbReference type="GO" id="GO:0005524">
    <property type="term" value="F:ATP binding"/>
    <property type="evidence" value="ECO:0007669"/>
    <property type="project" value="UniProtKB-UniRule"/>
</dbReference>
<dbReference type="HAMAP" id="MF_01487">
    <property type="entry name" value="RecD"/>
    <property type="match status" value="1"/>
</dbReference>
<dbReference type="InterPro" id="IPR050534">
    <property type="entry name" value="Coronavir_polyprotein_1ab"/>
</dbReference>
<feature type="region of interest" description="Disordered" evidence="12">
    <location>
        <begin position="136"/>
        <end position="155"/>
    </location>
</feature>
<evidence type="ECO:0000256" key="6">
    <source>
        <dbReference type="ARBA" id="ARBA00022839"/>
    </source>
</evidence>
<dbReference type="PANTHER" id="PTHR43788">
    <property type="entry name" value="DNA2/NAM7 HELICASE FAMILY MEMBER"/>
    <property type="match status" value="1"/>
</dbReference>
<evidence type="ECO:0000256" key="5">
    <source>
        <dbReference type="ARBA" id="ARBA00022806"/>
    </source>
</evidence>
<dbReference type="Gene3D" id="1.10.10.1020">
    <property type="entry name" value="RecBCD complex, subunit RecD, N-terminal domain"/>
    <property type="match status" value="1"/>
</dbReference>
<feature type="domain" description="RecBCD enzyme subunit RecD N-terminal" evidence="14">
    <location>
        <begin position="23"/>
        <end position="164"/>
    </location>
</feature>
<dbReference type="SUPFAM" id="SSF52540">
    <property type="entry name" value="P-loop containing nucleoside triphosphate hydrolases"/>
    <property type="match status" value="2"/>
</dbReference>
<dbReference type="Proteomes" id="UP000586093">
    <property type="component" value="Unassembled WGS sequence"/>
</dbReference>
<comment type="caution">
    <text evidence="15">The sequence shown here is derived from an EMBL/GenBank/DDBJ whole genome shotgun (WGS) entry which is preliminary data.</text>
</comment>
<evidence type="ECO:0000313" key="16">
    <source>
        <dbReference type="Proteomes" id="UP000586093"/>
    </source>
</evidence>
<keyword evidence="4 11" id="KW-0378">Hydrolase</keyword>
<comment type="miscellaneous">
    <text evidence="11">In the RecBCD complex, RecB has a slow 3'-5' helicase, an exonuclease activity and loads RecA onto ssDNA, RecD has a fast 5'-3' helicase activity, while RecC stimulates the ATPase and processivity of the RecB helicase and contributes to recognition of the Chi site.</text>
</comment>
<dbReference type="CDD" id="cd17933">
    <property type="entry name" value="DEXSc_RecD-like"/>
    <property type="match status" value="1"/>
</dbReference>
<feature type="compositionally biased region" description="Low complexity" evidence="12">
    <location>
        <begin position="91"/>
        <end position="105"/>
    </location>
</feature>
<evidence type="ECO:0000256" key="10">
    <source>
        <dbReference type="ARBA" id="ARBA00023235"/>
    </source>
</evidence>
<comment type="function">
    <text evidence="11">A helicase/nuclease that prepares dsDNA breaks (DSB) for recombinational DNA repair. Binds to DSBs and unwinds DNA via a highly rapid and processive ATP-dependent bidirectional helicase activity. Unwinds dsDNA until it encounters a Chi (crossover hotspot instigator) sequence from the 3' direction. Cuts ssDNA a few nucleotides 3' to the Chi site. The properties and activities of the enzyme are changed at Chi. The Chi-altered holoenzyme produces a long 3'-ssDNA overhang and facilitates RecA-binding to the ssDNA for homologous DNA recombination and repair. Holoenzyme degrades any linearized DNA that is unable to undergo homologous recombination. In the holoenzyme this subunit has ssDNA-dependent ATPase and 5'-3' helicase activity. When added to pre-assembled RecBC greatly stimulates nuclease activity and augments holoenzyme processivity. Negatively regulates the RecA-loading ability of RecBCD.</text>
</comment>
<keyword evidence="2 11" id="KW-0547">Nucleotide-binding</keyword>
<dbReference type="NCBIfam" id="TIGR01447">
    <property type="entry name" value="recD"/>
    <property type="match status" value="1"/>
</dbReference>
<dbReference type="EMBL" id="JACIVI010000001">
    <property type="protein sequence ID" value="MBB1161772.1"/>
    <property type="molecule type" value="Genomic_DNA"/>
</dbReference>
<dbReference type="GO" id="GO:0003677">
    <property type="term" value="F:DNA binding"/>
    <property type="evidence" value="ECO:0007669"/>
    <property type="project" value="UniProtKB-UniRule"/>
</dbReference>
<feature type="region of interest" description="Disordered" evidence="12">
    <location>
        <begin position="79"/>
        <end position="111"/>
    </location>
</feature>
<dbReference type="AlphaFoldDB" id="A0A839HKV6"/>
<dbReference type="Gene3D" id="3.40.50.300">
    <property type="entry name" value="P-loop containing nucleotide triphosphate hydrolases"/>
    <property type="match status" value="3"/>
</dbReference>
<evidence type="ECO:0000256" key="2">
    <source>
        <dbReference type="ARBA" id="ARBA00022741"/>
    </source>
</evidence>
<comment type="catalytic activity">
    <reaction evidence="11">
        <text>ATP + H2O = ADP + phosphate + H(+)</text>
        <dbReference type="Rhea" id="RHEA:13065"/>
        <dbReference type="ChEBI" id="CHEBI:15377"/>
        <dbReference type="ChEBI" id="CHEBI:15378"/>
        <dbReference type="ChEBI" id="CHEBI:30616"/>
        <dbReference type="ChEBI" id="CHEBI:43474"/>
        <dbReference type="ChEBI" id="CHEBI:456216"/>
        <dbReference type="EC" id="5.6.2.3"/>
    </reaction>
</comment>
<evidence type="ECO:0000256" key="11">
    <source>
        <dbReference type="HAMAP-Rule" id="MF_01487"/>
    </source>
</evidence>
<dbReference type="GO" id="GO:0008854">
    <property type="term" value="F:exodeoxyribonuclease V activity"/>
    <property type="evidence" value="ECO:0007669"/>
    <property type="project" value="InterPro"/>
</dbReference>
<dbReference type="Pfam" id="PF13245">
    <property type="entry name" value="AAA_19"/>
    <property type="match status" value="1"/>
</dbReference>
<dbReference type="InterPro" id="IPR027417">
    <property type="entry name" value="P-loop_NTPase"/>
</dbReference>
<evidence type="ECO:0000256" key="4">
    <source>
        <dbReference type="ARBA" id="ARBA00022801"/>
    </source>
</evidence>
<dbReference type="InterPro" id="IPR049550">
    <property type="entry name" value="RecD_N"/>
</dbReference>